<name>A0AAV7S4V3_PLEWA</name>
<dbReference type="InterPro" id="IPR001909">
    <property type="entry name" value="KRAB"/>
</dbReference>
<proteinExistence type="predicted"/>
<evidence type="ECO:0000313" key="2">
    <source>
        <dbReference type="EMBL" id="KAJ1159519.1"/>
    </source>
</evidence>
<feature type="domain" description="KRAB" evidence="1">
    <location>
        <begin position="11"/>
        <end position="81"/>
    </location>
</feature>
<protein>
    <recommendedName>
        <fullName evidence="1">KRAB domain-containing protein</fullName>
    </recommendedName>
</protein>
<dbReference type="PANTHER" id="PTHR23232">
    <property type="entry name" value="KRAB DOMAIN C2H2 ZINC FINGER"/>
    <property type="match status" value="1"/>
</dbReference>
<gene>
    <name evidence="2" type="ORF">NDU88_000026</name>
</gene>
<dbReference type="EMBL" id="JANPWB010000008">
    <property type="protein sequence ID" value="KAJ1159519.1"/>
    <property type="molecule type" value="Genomic_DNA"/>
</dbReference>
<sequence>MSRQNTERAPVCFQDVTACFSEVEWKLLHEWQKELYRNVMKDIHQALVALGPLIASSIFALRAEEKEPALGNRDSLTLHRVHHFSSDSNFHSDLSVGISQEKSQYLMETQNKSTGGVSLKTVHSPNIKENKETYFHTDLEGDGRS</sequence>
<dbReference type="PANTHER" id="PTHR23232:SF152">
    <property type="entry name" value="ZINC FINGER PROTEIN 182"/>
    <property type="match status" value="1"/>
</dbReference>
<dbReference type="SUPFAM" id="SSF109640">
    <property type="entry name" value="KRAB domain (Kruppel-associated box)"/>
    <property type="match status" value="1"/>
</dbReference>
<dbReference type="GO" id="GO:0006355">
    <property type="term" value="P:regulation of DNA-templated transcription"/>
    <property type="evidence" value="ECO:0007669"/>
    <property type="project" value="InterPro"/>
</dbReference>
<accession>A0AAV7S4V3</accession>
<dbReference type="InterPro" id="IPR050169">
    <property type="entry name" value="Krueppel_C2H2_ZnF"/>
</dbReference>
<dbReference type="Proteomes" id="UP001066276">
    <property type="component" value="Chromosome 4_2"/>
</dbReference>
<keyword evidence="3" id="KW-1185">Reference proteome</keyword>
<dbReference type="Pfam" id="PF01352">
    <property type="entry name" value="KRAB"/>
    <property type="match status" value="1"/>
</dbReference>
<dbReference type="PROSITE" id="PS50805">
    <property type="entry name" value="KRAB"/>
    <property type="match status" value="1"/>
</dbReference>
<dbReference type="InterPro" id="IPR036051">
    <property type="entry name" value="KRAB_dom_sf"/>
</dbReference>
<organism evidence="2 3">
    <name type="scientific">Pleurodeles waltl</name>
    <name type="common">Iberian ribbed newt</name>
    <dbReference type="NCBI Taxonomy" id="8319"/>
    <lineage>
        <taxon>Eukaryota</taxon>
        <taxon>Metazoa</taxon>
        <taxon>Chordata</taxon>
        <taxon>Craniata</taxon>
        <taxon>Vertebrata</taxon>
        <taxon>Euteleostomi</taxon>
        <taxon>Amphibia</taxon>
        <taxon>Batrachia</taxon>
        <taxon>Caudata</taxon>
        <taxon>Salamandroidea</taxon>
        <taxon>Salamandridae</taxon>
        <taxon>Pleurodelinae</taxon>
        <taxon>Pleurodeles</taxon>
    </lineage>
</organism>
<dbReference type="SMART" id="SM00349">
    <property type="entry name" value="KRAB"/>
    <property type="match status" value="1"/>
</dbReference>
<dbReference type="CDD" id="cd07765">
    <property type="entry name" value="KRAB_A-box"/>
    <property type="match status" value="1"/>
</dbReference>
<evidence type="ECO:0000259" key="1">
    <source>
        <dbReference type="PROSITE" id="PS50805"/>
    </source>
</evidence>
<comment type="caution">
    <text evidence="2">The sequence shown here is derived from an EMBL/GenBank/DDBJ whole genome shotgun (WGS) entry which is preliminary data.</text>
</comment>
<feature type="non-terminal residue" evidence="2">
    <location>
        <position position="145"/>
    </location>
</feature>
<dbReference type="Gene3D" id="6.10.140.140">
    <property type="match status" value="1"/>
</dbReference>
<evidence type="ECO:0000313" key="3">
    <source>
        <dbReference type="Proteomes" id="UP001066276"/>
    </source>
</evidence>
<dbReference type="AlphaFoldDB" id="A0AAV7S4V3"/>
<reference evidence="2" key="1">
    <citation type="journal article" date="2022" name="bioRxiv">
        <title>Sequencing and chromosome-scale assembly of the giantPleurodeles waltlgenome.</title>
        <authorList>
            <person name="Brown T."/>
            <person name="Elewa A."/>
            <person name="Iarovenko S."/>
            <person name="Subramanian E."/>
            <person name="Araus A.J."/>
            <person name="Petzold A."/>
            <person name="Susuki M."/>
            <person name="Suzuki K.-i.T."/>
            <person name="Hayashi T."/>
            <person name="Toyoda A."/>
            <person name="Oliveira C."/>
            <person name="Osipova E."/>
            <person name="Leigh N.D."/>
            <person name="Simon A."/>
            <person name="Yun M.H."/>
        </authorList>
    </citation>
    <scope>NUCLEOTIDE SEQUENCE</scope>
    <source>
        <strain evidence="2">20211129_DDA</strain>
        <tissue evidence="2">Liver</tissue>
    </source>
</reference>